<dbReference type="EMBL" id="CP091430">
    <property type="protein sequence ID" value="UVI31813.1"/>
    <property type="molecule type" value="Genomic_DNA"/>
</dbReference>
<evidence type="ECO:0000313" key="1">
    <source>
        <dbReference type="EMBL" id="UVI31813.1"/>
    </source>
</evidence>
<accession>A0ABY5SHV0</accession>
<protein>
    <recommendedName>
        <fullName evidence="3">HTH LytTR-type domain-containing protein</fullName>
    </recommendedName>
</protein>
<reference evidence="1" key="1">
    <citation type="submission" date="2022-01" db="EMBL/GenBank/DDBJ databases">
        <title>Paenibacillus spongiae sp. nov., isolated from marine sponge.</title>
        <authorList>
            <person name="Li Z."/>
            <person name="Zhang M."/>
        </authorList>
    </citation>
    <scope>NUCLEOTIDE SEQUENCE</scope>
    <source>
        <strain evidence="1">PHS-Z3</strain>
    </source>
</reference>
<evidence type="ECO:0000313" key="2">
    <source>
        <dbReference type="Proteomes" id="UP001057877"/>
    </source>
</evidence>
<proteinExistence type="predicted"/>
<name>A0ABY5SHV0_9BACL</name>
<keyword evidence="2" id="KW-1185">Reference proteome</keyword>
<sequence length="142" mass="15314">MQMIVLDKNGFPSVLHVQDVLLITMTKQGPLFVTGEGSYRLPNTAAQLLRALGAHGFEQVDRNMIANIDRAVAFDPVERKLHYDEEAAGGGGLYATVSAANSYKLRHLIRESDSSKQDYYAAAQPVVGQAVSYTGSGLSLTA</sequence>
<evidence type="ECO:0008006" key="3">
    <source>
        <dbReference type="Google" id="ProtNLM"/>
    </source>
</evidence>
<dbReference type="Proteomes" id="UP001057877">
    <property type="component" value="Chromosome"/>
</dbReference>
<dbReference type="RefSeq" id="WP_258387877.1">
    <property type="nucleotide sequence ID" value="NZ_CP091430.1"/>
</dbReference>
<organism evidence="1 2">
    <name type="scientific">Paenibacillus spongiae</name>
    <dbReference type="NCBI Taxonomy" id="2909671"/>
    <lineage>
        <taxon>Bacteria</taxon>
        <taxon>Bacillati</taxon>
        <taxon>Bacillota</taxon>
        <taxon>Bacilli</taxon>
        <taxon>Bacillales</taxon>
        <taxon>Paenibacillaceae</taxon>
        <taxon>Paenibacillus</taxon>
    </lineage>
</organism>
<gene>
    <name evidence="1" type="ORF">L1F29_08355</name>
</gene>